<dbReference type="RefSeq" id="WP_184838948.1">
    <property type="nucleotide sequence ID" value="NZ_JACHMN010000002.1"/>
</dbReference>
<evidence type="ECO:0000259" key="4">
    <source>
        <dbReference type="SMART" id="SM00797"/>
    </source>
</evidence>
<evidence type="ECO:0000313" key="6">
    <source>
        <dbReference type="Proteomes" id="UP000587527"/>
    </source>
</evidence>
<evidence type="ECO:0000256" key="3">
    <source>
        <dbReference type="ARBA" id="ARBA00022840"/>
    </source>
</evidence>
<dbReference type="GO" id="GO:0005524">
    <property type="term" value="F:ATP binding"/>
    <property type="evidence" value="ECO:0007669"/>
    <property type="project" value="UniProtKB-KW"/>
</dbReference>
<dbReference type="InterPro" id="IPR029000">
    <property type="entry name" value="Cyclophilin-like_dom_sf"/>
</dbReference>
<dbReference type="InterPro" id="IPR052708">
    <property type="entry name" value="PxpC"/>
</dbReference>
<dbReference type="AlphaFoldDB" id="A0A841BUI0"/>
<evidence type="ECO:0000256" key="1">
    <source>
        <dbReference type="ARBA" id="ARBA00022741"/>
    </source>
</evidence>
<sequence>MLSVRRPGPLTTVQDRGRHGYAHLGVSPSGALDQPALDAANALVGNTPELAGLEITLGGCVLAAVEPVTVAVTGAPGPLRIGGVDAALGEAHPVDAGAEIEIGNASRGLRRYLAVAGGIDVAAVLGSRSSDTLSGLGPAALRRGDSLPVGPPLAPTLQELVLKGRSDEVGGEIVLRATAGPRDDWFADLEELVRSAYQVSPLSNRVGARLIGTSLTRSRAGELPSEGVVTGAVQVPADGQPLIFLNDHPTTGGYPVIAVVERADLPLLAQARPGAAIRFRLSQWT</sequence>
<accession>A0A841BUI0</accession>
<dbReference type="Pfam" id="PF02626">
    <property type="entry name" value="CT_A_B"/>
    <property type="match status" value="1"/>
</dbReference>
<dbReference type="InterPro" id="IPR003778">
    <property type="entry name" value="CT_A_B"/>
</dbReference>
<dbReference type="GO" id="GO:0016787">
    <property type="term" value="F:hydrolase activity"/>
    <property type="evidence" value="ECO:0007669"/>
    <property type="project" value="UniProtKB-KW"/>
</dbReference>
<keyword evidence="1" id="KW-0547">Nucleotide-binding</keyword>
<dbReference type="EMBL" id="JACHMN010000002">
    <property type="protein sequence ID" value="MBB5871108.1"/>
    <property type="molecule type" value="Genomic_DNA"/>
</dbReference>
<comment type="caution">
    <text evidence="5">The sequence shown here is derived from an EMBL/GenBank/DDBJ whole genome shotgun (WGS) entry which is preliminary data.</text>
</comment>
<protein>
    <submittedName>
        <fullName evidence="5">Biotin-dependent carboxylase-like uncharacterized protein</fullName>
    </submittedName>
</protein>
<dbReference type="PANTHER" id="PTHR43309:SF3">
    <property type="entry name" value="5-OXOPROLINASE SUBUNIT C"/>
    <property type="match status" value="1"/>
</dbReference>
<evidence type="ECO:0000256" key="2">
    <source>
        <dbReference type="ARBA" id="ARBA00022801"/>
    </source>
</evidence>
<dbReference type="SUPFAM" id="SSF50891">
    <property type="entry name" value="Cyclophilin-like"/>
    <property type="match status" value="1"/>
</dbReference>
<feature type="domain" description="Carboxyltransferase" evidence="4">
    <location>
        <begin position="23"/>
        <end position="284"/>
    </location>
</feature>
<evidence type="ECO:0000313" key="5">
    <source>
        <dbReference type="EMBL" id="MBB5871108.1"/>
    </source>
</evidence>
<dbReference type="SMART" id="SM00797">
    <property type="entry name" value="AHS2"/>
    <property type="match status" value="1"/>
</dbReference>
<keyword evidence="2" id="KW-0378">Hydrolase</keyword>
<dbReference type="Gene3D" id="2.40.100.10">
    <property type="entry name" value="Cyclophilin-like"/>
    <property type="match status" value="1"/>
</dbReference>
<dbReference type="NCBIfam" id="TIGR00724">
    <property type="entry name" value="urea_amlyse_rel"/>
    <property type="match status" value="1"/>
</dbReference>
<dbReference type="PANTHER" id="PTHR43309">
    <property type="entry name" value="5-OXOPROLINASE SUBUNIT C"/>
    <property type="match status" value="1"/>
</dbReference>
<organism evidence="5 6">
    <name type="scientific">Allocatelliglobosispora scoriae</name>
    <dbReference type="NCBI Taxonomy" id="643052"/>
    <lineage>
        <taxon>Bacteria</taxon>
        <taxon>Bacillati</taxon>
        <taxon>Actinomycetota</taxon>
        <taxon>Actinomycetes</taxon>
        <taxon>Micromonosporales</taxon>
        <taxon>Micromonosporaceae</taxon>
        <taxon>Allocatelliglobosispora</taxon>
    </lineage>
</organism>
<keyword evidence="6" id="KW-1185">Reference proteome</keyword>
<reference evidence="5 6" key="1">
    <citation type="submission" date="2020-08" db="EMBL/GenBank/DDBJ databases">
        <title>Sequencing the genomes of 1000 actinobacteria strains.</title>
        <authorList>
            <person name="Klenk H.-P."/>
        </authorList>
    </citation>
    <scope>NUCLEOTIDE SEQUENCE [LARGE SCALE GENOMIC DNA]</scope>
    <source>
        <strain evidence="5 6">DSM 45362</strain>
    </source>
</reference>
<keyword evidence="3" id="KW-0067">ATP-binding</keyword>
<dbReference type="Proteomes" id="UP000587527">
    <property type="component" value="Unassembled WGS sequence"/>
</dbReference>
<gene>
    <name evidence="5" type="ORF">F4553_004487</name>
</gene>
<proteinExistence type="predicted"/>
<name>A0A841BUI0_9ACTN</name>